<reference evidence="2" key="1">
    <citation type="submission" date="2018-06" db="EMBL/GenBank/DDBJ databases">
        <authorList>
            <person name="Zhirakovskaya E."/>
        </authorList>
    </citation>
    <scope>NUCLEOTIDE SEQUENCE</scope>
</reference>
<keyword evidence="1" id="KW-0472">Membrane</keyword>
<proteinExistence type="predicted"/>
<dbReference type="AlphaFoldDB" id="A0A3B0U8N1"/>
<keyword evidence="1" id="KW-0812">Transmembrane</keyword>
<sequence length="67" mass="7503">MNSNSTYSRLFLSLFHLILGVLLLVGIVAKVYSTLIVAFGILFIIKSKNEHNEAMLWSAYMVVAEVL</sequence>
<evidence type="ECO:0000256" key="1">
    <source>
        <dbReference type="SAM" id="Phobius"/>
    </source>
</evidence>
<name>A0A3B0U8N1_9ZZZZ</name>
<dbReference type="EMBL" id="UOER01000161">
    <property type="protein sequence ID" value="VAW22802.1"/>
    <property type="molecule type" value="Genomic_DNA"/>
</dbReference>
<evidence type="ECO:0000313" key="2">
    <source>
        <dbReference type="EMBL" id="VAW22802.1"/>
    </source>
</evidence>
<feature type="non-terminal residue" evidence="2">
    <location>
        <position position="67"/>
    </location>
</feature>
<accession>A0A3B0U8N1</accession>
<keyword evidence="1" id="KW-1133">Transmembrane helix</keyword>
<organism evidence="2">
    <name type="scientific">hydrothermal vent metagenome</name>
    <dbReference type="NCBI Taxonomy" id="652676"/>
    <lineage>
        <taxon>unclassified sequences</taxon>
        <taxon>metagenomes</taxon>
        <taxon>ecological metagenomes</taxon>
    </lineage>
</organism>
<gene>
    <name evidence="2" type="ORF">MNBD_BACTEROID04-284</name>
</gene>
<protein>
    <submittedName>
        <fullName evidence="2">Uncharacterized protein</fullName>
    </submittedName>
</protein>
<feature type="transmembrane region" description="Helical" evidence="1">
    <location>
        <begin position="12"/>
        <end position="45"/>
    </location>
</feature>